<evidence type="ECO:0000256" key="3">
    <source>
        <dbReference type="ARBA" id="ARBA00023163"/>
    </source>
</evidence>
<dbReference type="PROSITE" id="PS51118">
    <property type="entry name" value="HTH_HXLR"/>
    <property type="match status" value="1"/>
</dbReference>
<dbReference type="Gene3D" id="1.10.10.10">
    <property type="entry name" value="Winged helix-like DNA-binding domain superfamily/Winged helix DNA-binding domain"/>
    <property type="match status" value="1"/>
</dbReference>
<evidence type="ECO:0000256" key="2">
    <source>
        <dbReference type="ARBA" id="ARBA00023125"/>
    </source>
</evidence>
<dbReference type="Proteomes" id="UP000654670">
    <property type="component" value="Unassembled WGS sequence"/>
</dbReference>
<dbReference type="Pfam" id="PF01638">
    <property type="entry name" value="HxlR"/>
    <property type="match status" value="1"/>
</dbReference>
<keyword evidence="3" id="KW-0804">Transcription</keyword>
<dbReference type="RefSeq" id="WP_229727614.1">
    <property type="nucleotide sequence ID" value="NZ_BMOK01000013.1"/>
</dbReference>
<dbReference type="SUPFAM" id="SSF46785">
    <property type="entry name" value="Winged helix' DNA-binding domain"/>
    <property type="match status" value="1"/>
</dbReference>
<protein>
    <submittedName>
        <fullName evidence="5">Transcriptional regulator</fullName>
    </submittedName>
</protein>
<comment type="caution">
    <text evidence="5">The sequence shown here is derived from an EMBL/GenBank/DDBJ whole genome shotgun (WGS) entry which is preliminary data.</text>
</comment>
<dbReference type="PANTHER" id="PTHR33204">
    <property type="entry name" value="TRANSCRIPTIONAL REGULATOR, MARR FAMILY"/>
    <property type="match status" value="1"/>
</dbReference>
<name>A0A917S7Y1_9BACL</name>
<sequence length="115" mass="13177">MTETNYGFTKLTRNPLKDCPIEAALNLIGTKWSFLIIMELMIDGTLRYSEILRNLEGISPRTLSAKLKLLEESKIISKKIYAEVPPHVDYSLTEFGEKLEPIFLELKKFGITLQN</sequence>
<evidence type="ECO:0000313" key="5">
    <source>
        <dbReference type="EMBL" id="GGL60773.1"/>
    </source>
</evidence>
<feature type="domain" description="HTH hxlR-type" evidence="4">
    <location>
        <begin position="19"/>
        <end position="115"/>
    </location>
</feature>
<gene>
    <name evidence="5" type="ORF">GCM10007968_25930</name>
</gene>
<accession>A0A917S7Y1</accession>
<organism evidence="5 6">
    <name type="scientific">Sporolactobacillus putidus</name>
    <dbReference type="NCBI Taxonomy" id="492735"/>
    <lineage>
        <taxon>Bacteria</taxon>
        <taxon>Bacillati</taxon>
        <taxon>Bacillota</taxon>
        <taxon>Bacilli</taxon>
        <taxon>Bacillales</taxon>
        <taxon>Sporolactobacillaceae</taxon>
        <taxon>Sporolactobacillus</taxon>
    </lineage>
</organism>
<dbReference type="GO" id="GO:0003677">
    <property type="term" value="F:DNA binding"/>
    <property type="evidence" value="ECO:0007669"/>
    <property type="project" value="UniProtKB-KW"/>
</dbReference>
<dbReference type="EMBL" id="BMOK01000013">
    <property type="protein sequence ID" value="GGL60773.1"/>
    <property type="molecule type" value="Genomic_DNA"/>
</dbReference>
<proteinExistence type="predicted"/>
<dbReference type="AlphaFoldDB" id="A0A917S7Y1"/>
<dbReference type="PANTHER" id="PTHR33204:SF37">
    <property type="entry name" value="HTH-TYPE TRANSCRIPTIONAL REGULATOR YODB"/>
    <property type="match status" value="1"/>
</dbReference>
<dbReference type="InterPro" id="IPR002577">
    <property type="entry name" value="HTH_HxlR"/>
</dbReference>
<evidence type="ECO:0000259" key="4">
    <source>
        <dbReference type="PROSITE" id="PS51118"/>
    </source>
</evidence>
<evidence type="ECO:0000256" key="1">
    <source>
        <dbReference type="ARBA" id="ARBA00023015"/>
    </source>
</evidence>
<keyword evidence="2" id="KW-0238">DNA-binding</keyword>
<reference evidence="5" key="2">
    <citation type="submission" date="2020-09" db="EMBL/GenBank/DDBJ databases">
        <authorList>
            <person name="Sun Q."/>
            <person name="Ohkuma M."/>
        </authorList>
    </citation>
    <scope>NUCLEOTIDE SEQUENCE</scope>
    <source>
        <strain evidence="5">JCM 15325</strain>
    </source>
</reference>
<dbReference type="InterPro" id="IPR036390">
    <property type="entry name" value="WH_DNA-bd_sf"/>
</dbReference>
<reference evidence="5" key="1">
    <citation type="journal article" date="2014" name="Int. J. Syst. Evol. Microbiol.">
        <title>Complete genome sequence of Corynebacterium casei LMG S-19264T (=DSM 44701T), isolated from a smear-ripened cheese.</title>
        <authorList>
            <consortium name="US DOE Joint Genome Institute (JGI-PGF)"/>
            <person name="Walter F."/>
            <person name="Albersmeier A."/>
            <person name="Kalinowski J."/>
            <person name="Ruckert C."/>
        </authorList>
    </citation>
    <scope>NUCLEOTIDE SEQUENCE</scope>
    <source>
        <strain evidence="5">JCM 15325</strain>
    </source>
</reference>
<dbReference type="InterPro" id="IPR036388">
    <property type="entry name" value="WH-like_DNA-bd_sf"/>
</dbReference>
<keyword evidence="6" id="KW-1185">Reference proteome</keyword>
<keyword evidence="1" id="KW-0805">Transcription regulation</keyword>
<evidence type="ECO:0000313" key="6">
    <source>
        <dbReference type="Proteomes" id="UP000654670"/>
    </source>
</evidence>